<dbReference type="Proteomes" id="UP000005384">
    <property type="component" value="Unassembled WGS sequence"/>
</dbReference>
<keyword evidence="4 7" id="KW-0812">Transmembrane</keyword>
<sequence>MERYYNKWFKILVIPAILLFTVVILIPFGMGLAYSFTAWRGSYFKGSEHWWGALVGFKNYIKVFHSQKFMTALIYTLKFTVVAVIFKNVTSLCLAMMVKKIGKGKGVFRTIYFFPNLLGGLAMGFVWSFIFQNVFSLILFGGDSPLQIPFLSNMLQDPKKAVIAMAMMATWQTAGYMMLIYLNGLNNIPEDLYEAASIDGASAWQKFKSITVPMLMPAFTVVFFLTLSGSFKMLDENLALTEGNFGTRMLSLQILLSTRENTPPNYGMAQAQAVIFFLLIAVISIVQVIITKRKEIEA</sequence>
<keyword evidence="6 7" id="KW-0472">Membrane</keyword>
<dbReference type="OrthoDB" id="9786413at2"/>
<dbReference type="RefSeq" id="WP_006778815.1">
    <property type="nucleotide sequence ID" value="NZ_CP040506.1"/>
</dbReference>
<dbReference type="CDD" id="cd06261">
    <property type="entry name" value="TM_PBP2"/>
    <property type="match status" value="1"/>
</dbReference>
<dbReference type="AlphaFoldDB" id="G5IBA7"/>
<evidence type="ECO:0000313" key="9">
    <source>
        <dbReference type="EMBL" id="EHI61214.1"/>
    </source>
</evidence>
<feature type="transmembrane region" description="Helical" evidence="7">
    <location>
        <begin position="117"/>
        <end position="141"/>
    </location>
</feature>
<dbReference type="EMBL" id="ADLN01000006">
    <property type="protein sequence ID" value="EHI61214.1"/>
    <property type="molecule type" value="Genomic_DNA"/>
</dbReference>
<keyword evidence="3" id="KW-1003">Cell membrane</keyword>
<evidence type="ECO:0000313" key="10">
    <source>
        <dbReference type="Proteomes" id="UP000005384"/>
    </source>
</evidence>
<gene>
    <name evidence="9" type="ORF">HMPREF9473_00829</name>
</gene>
<dbReference type="PANTHER" id="PTHR30193">
    <property type="entry name" value="ABC TRANSPORTER PERMEASE PROTEIN"/>
    <property type="match status" value="1"/>
</dbReference>
<dbReference type="InterPro" id="IPR000515">
    <property type="entry name" value="MetI-like"/>
</dbReference>
<comment type="similarity">
    <text evidence="7">Belongs to the binding-protein-dependent transport system permease family.</text>
</comment>
<comment type="caution">
    <text evidence="9">The sequence shown here is derived from an EMBL/GenBank/DDBJ whole genome shotgun (WGS) entry which is preliminary data.</text>
</comment>
<feature type="transmembrane region" description="Helical" evidence="7">
    <location>
        <begin position="161"/>
        <end position="182"/>
    </location>
</feature>
<dbReference type="Pfam" id="PF00528">
    <property type="entry name" value="BPD_transp_1"/>
    <property type="match status" value="1"/>
</dbReference>
<evidence type="ECO:0000259" key="8">
    <source>
        <dbReference type="PROSITE" id="PS50928"/>
    </source>
</evidence>
<feature type="transmembrane region" description="Helical" evidence="7">
    <location>
        <begin position="12"/>
        <end position="36"/>
    </location>
</feature>
<feature type="transmembrane region" description="Helical" evidence="7">
    <location>
        <begin position="72"/>
        <end position="96"/>
    </location>
</feature>
<dbReference type="HOGENOM" id="CLU_016047_0_0_9"/>
<dbReference type="Gene3D" id="1.10.3720.10">
    <property type="entry name" value="MetI-like"/>
    <property type="match status" value="1"/>
</dbReference>
<dbReference type="InterPro" id="IPR035906">
    <property type="entry name" value="MetI-like_sf"/>
</dbReference>
<dbReference type="InterPro" id="IPR051393">
    <property type="entry name" value="ABC_transporter_permease"/>
</dbReference>
<dbReference type="PROSITE" id="PS50928">
    <property type="entry name" value="ABC_TM1"/>
    <property type="match status" value="1"/>
</dbReference>
<dbReference type="GO" id="GO:0055085">
    <property type="term" value="P:transmembrane transport"/>
    <property type="evidence" value="ECO:0007669"/>
    <property type="project" value="InterPro"/>
</dbReference>
<evidence type="ECO:0000256" key="2">
    <source>
        <dbReference type="ARBA" id="ARBA00022448"/>
    </source>
</evidence>
<keyword evidence="5 7" id="KW-1133">Transmembrane helix</keyword>
<dbReference type="PANTHER" id="PTHR30193:SF37">
    <property type="entry name" value="INNER MEMBRANE ABC TRANSPORTER PERMEASE PROTEIN YCJO"/>
    <property type="match status" value="1"/>
</dbReference>
<organism evidence="9 10">
    <name type="scientific">Hungatella hathewayi WAL-18680</name>
    <dbReference type="NCBI Taxonomy" id="742737"/>
    <lineage>
        <taxon>Bacteria</taxon>
        <taxon>Bacillati</taxon>
        <taxon>Bacillota</taxon>
        <taxon>Clostridia</taxon>
        <taxon>Lachnospirales</taxon>
        <taxon>Lachnospiraceae</taxon>
        <taxon>Hungatella</taxon>
    </lineage>
</organism>
<evidence type="ECO:0000256" key="7">
    <source>
        <dbReference type="RuleBase" id="RU363032"/>
    </source>
</evidence>
<dbReference type="PATRIC" id="fig|742737.3.peg.824"/>
<feature type="transmembrane region" description="Helical" evidence="7">
    <location>
        <begin position="212"/>
        <end position="231"/>
    </location>
</feature>
<feature type="transmembrane region" description="Helical" evidence="7">
    <location>
        <begin position="269"/>
        <end position="290"/>
    </location>
</feature>
<evidence type="ECO:0000256" key="1">
    <source>
        <dbReference type="ARBA" id="ARBA00004651"/>
    </source>
</evidence>
<name>G5IBA7_9FIRM</name>
<reference evidence="9 10" key="1">
    <citation type="submission" date="2011-08" db="EMBL/GenBank/DDBJ databases">
        <title>The Genome Sequence of Clostridium hathewayi WAL-18680.</title>
        <authorList>
            <consortium name="The Broad Institute Genome Sequencing Platform"/>
            <person name="Earl A."/>
            <person name="Ward D."/>
            <person name="Feldgarden M."/>
            <person name="Gevers D."/>
            <person name="Finegold S.M."/>
            <person name="Summanen P.H."/>
            <person name="Molitoris D.R."/>
            <person name="Song M."/>
            <person name="Daigneault M."/>
            <person name="Allen-Vercoe E."/>
            <person name="Young S.K."/>
            <person name="Zeng Q."/>
            <person name="Gargeya S."/>
            <person name="Fitzgerald M."/>
            <person name="Haas B."/>
            <person name="Abouelleil A."/>
            <person name="Alvarado L."/>
            <person name="Arachchi H.M."/>
            <person name="Berlin A."/>
            <person name="Brown A."/>
            <person name="Chapman S.B."/>
            <person name="Chen Z."/>
            <person name="Dunbar C."/>
            <person name="Freedman E."/>
            <person name="Gearin G."/>
            <person name="Gellesch M."/>
            <person name="Goldberg J."/>
            <person name="Griggs A."/>
            <person name="Gujja S."/>
            <person name="Heiman D."/>
            <person name="Howarth C."/>
            <person name="Larson L."/>
            <person name="Lui A."/>
            <person name="MacDonald P.J.P."/>
            <person name="Montmayeur A."/>
            <person name="Murphy C."/>
            <person name="Neiman D."/>
            <person name="Pearson M."/>
            <person name="Priest M."/>
            <person name="Roberts A."/>
            <person name="Saif S."/>
            <person name="Shea T."/>
            <person name="Shenoy N."/>
            <person name="Sisk P."/>
            <person name="Stolte C."/>
            <person name="Sykes S."/>
            <person name="Wortman J."/>
            <person name="Nusbaum C."/>
            <person name="Birren B."/>
        </authorList>
    </citation>
    <scope>NUCLEOTIDE SEQUENCE [LARGE SCALE GENOMIC DNA]</scope>
    <source>
        <strain evidence="9 10">WAL-18680</strain>
    </source>
</reference>
<feature type="domain" description="ABC transmembrane type-1" evidence="8">
    <location>
        <begin position="73"/>
        <end position="287"/>
    </location>
</feature>
<dbReference type="SUPFAM" id="SSF161098">
    <property type="entry name" value="MetI-like"/>
    <property type="match status" value="1"/>
</dbReference>
<dbReference type="GO" id="GO:0005886">
    <property type="term" value="C:plasma membrane"/>
    <property type="evidence" value="ECO:0007669"/>
    <property type="project" value="UniProtKB-SubCell"/>
</dbReference>
<comment type="subcellular location">
    <subcellularLocation>
        <location evidence="1 7">Cell membrane</location>
        <topology evidence="1 7">Multi-pass membrane protein</topology>
    </subcellularLocation>
</comment>
<keyword evidence="2 7" id="KW-0813">Transport</keyword>
<evidence type="ECO:0000256" key="5">
    <source>
        <dbReference type="ARBA" id="ARBA00022989"/>
    </source>
</evidence>
<evidence type="ECO:0000256" key="3">
    <source>
        <dbReference type="ARBA" id="ARBA00022475"/>
    </source>
</evidence>
<keyword evidence="10" id="KW-1185">Reference proteome</keyword>
<evidence type="ECO:0000256" key="4">
    <source>
        <dbReference type="ARBA" id="ARBA00022692"/>
    </source>
</evidence>
<accession>G5IBA7</accession>
<proteinExistence type="inferred from homology"/>
<evidence type="ECO:0000256" key="6">
    <source>
        <dbReference type="ARBA" id="ARBA00023136"/>
    </source>
</evidence>
<protein>
    <recommendedName>
        <fullName evidence="8">ABC transmembrane type-1 domain-containing protein</fullName>
    </recommendedName>
</protein>